<keyword evidence="2" id="KW-1185">Reference proteome</keyword>
<dbReference type="Proteomes" id="UP000276133">
    <property type="component" value="Unassembled WGS sequence"/>
</dbReference>
<protein>
    <submittedName>
        <fullName evidence="1">Uncharacterized protein</fullName>
    </submittedName>
</protein>
<dbReference type="AlphaFoldDB" id="A0A3M7Q9P9"/>
<proteinExistence type="predicted"/>
<gene>
    <name evidence="1" type="ORF">BpHYR1_013572</name>
</gene>
<comment type="caution">
    <text evidence="1">The sequence shown here is derived from an EMBL/GenBank/DDBJ whole genome shotgun (WGS) entry which is preliminary data.</text>
</comment>
<name>A0A3M7Q9P9_BRAPC</name>
<organism evidence="1 2">
    <name type="scientific">Brachionus plicatilis</name>
    <name type="common">Marine rotifer</name>
    <name type="synonym">Brachionus muelleri</name>
    <dbReference type="NCBI Taxonomy" id="10195"/>
    <lineage>
        <taxon>Eukaryota</taxon>
        <taxon>Metazoa</taxon>
        <taxon>Spiralia</taxon>
        <taxon>Gnathifera</taxon>
        <taxon>Rotifera</taxon>
        <taxon>Eurotatoria</taxon>
        <taxon>Monogononta</taxon>
        <taxon>Pseudotrocha</taxon>
        <taxon>Ploima</taxon>
        <taxon>Brachionidae</taxon>
        <taxon>Brachionus</taxon>
    </lineage>
</organism>
<evidence type="ECO:0000313" key="2">
    <source>
        <dbReference type="Proteomes" id="UP000276133"/>
    </source>
</evidence>
<evidence type="ECO:0000313" key="1">
    <source>
        <dbReference type="EMBL" id="RNA08116.1"/>
    </source>
</evidence>
<dbReference type="EMBL" id="REGN01006854">
    <property type="protein sequence ID" value="RNA08116.1"/>
    <property type="molecule type" value="Genomic_DNA"/>
</dbReference>
<reference evidence="1 2" key="1">
    <citation type="journal article" date="2018" name="Sci. Rep.">
        <title>Genomic signatures of local adaptation to the degree of environmental predictability in rotifers.</title>
        <authorList>
            <person name="Franch-Gras L."/>
            <person name="Hahn C."/>
            <person name="Garcia-Roger E.M."/>
            <person name="Carmona M.J."/>
            <person name="Serra M."/>
            <person name="Gomez A."/>
        </authorList>
    </citation>
    <scope>NUCLEOTIDE SEQUENCE [LARGE SCALE GENOMIC DNA]</scope>
    <source>
        <strain evidence="1">HYR1</strain>
    </source>
</reference>
<sequence>MFKQLCLVRKYVSAKTLQSLPHVSHILLTLSVVFCRLLLGPGTDSSTSNIKFSSDQMVEFEDFLEFWQEHLFFCCYVSANPIKYKINH</sequence>
<accession>A0A3M7Q9P9</accession>